<organism evidence="1">
    <name type="scientific">bioreactor metagenome</name>
    <dbReference type="NCBI Taxonomy" id="1076179"/>
    <lineage>
        <taxon>unclassified sequences</taxon>
        <taxon>metagenomes</taxon>
        <taxon>ecological metagenomes</taxon>
    </lineage>
</organism>
<proteinExistence type="predicted"/>
<evidence type="ECO:0000313" key="1">
    <source>
        <dbReference type="EMBL" id="MPM72319.1"/>
    </source>
</evidence>
<sequence>MGDKAVELLVSGKGGQCVGIIGNEIVAFPIVEALDMAKKSRKPLYNLHERLV</sequence>
<comment type="caution">
    <text evidence="1">The sequence shown here is derived from an EMBL/GenBank/DDBJ whole genome shotgun (WGS) entry which is preliminary data.</text>
</comment>
<reference evidence="1" key="1">
    <citation type="submission" date="2019-08" db="EMBL/GenBank/DDBJ databases">
        <authorList>
            <person name="Kucharzyk K."/>
            <person name="Murdoch R.W."/>
            <person name="Higgins S."/>
            <person name="Loffler F."/>
        </authorList>
    </citation>
    <scope>NUCLEOTIDE SEQUENCE</scope>
</reference>
<dbReference type="GO" id="GO:0003872">
    <property type="term" value="F:6-phosphofructokinase activity"/>
    <property type="evidence" value="ECO:0007669"/>
    <property type="project" value="InterPro"/>
</dbReference>
<dbReference type="InterPro" id="IPR035966">
    <property type="entry name" value="PKF_sf"/>
</dbReference>
<gene>
    <name evidence="1" type="ORF">SDC9_119292</name>
</gene>
<dbReference type="AlphaFoldDB" id="A0A645C3W5"/>
<name>A0A645C3W5_9ZZZZ</name>
<protein>
    <submittedName>
        <fullName evidence="1">Uncharacterized protein</fullName>
    </submittedName>
</protein>
<dbReference type="SUPFAM" id="SSF53784">
    <property type="entry name" value="Phosphofructokinase"/>
    <property type="match status" value="1"/>
</dbReference>
<accession>A0A645C3W5</accession>
<dbReference type="EMBL" id="VSSQ01024675">
    <property type="protein sequence ID" value="MPM72319.1"/>
    <property type="molecule type" value="Genomic_DNA"/>
</dbReference>